<evidence type="ECO:0000313" key="3">
    <source>
        <dbReference type="Proteomes" id="UP000297762"/>
    </source>
</evidence>
<comment type="caution">
    <text evidence="2">The sequence shown here is derived from an EMBL/GenBank/DDBJ whole genome shotgun (WGS) entry which is preliminary data.</text>
</comment>
<evidence type="ECO:0000256" key="1">
    <source>
        <dbReference type="SAM" id="Phobius"/>
    </source>
</evidence>
<keyword evidence="1" id="KW-0812">Transmembrane</keyword>
<protein>
    <submittedName>
        <fullName evidence="2">Uncharacterized protein</fullName>
    </submittedName>
</protein>
<dbReference type="RefSeq" id="WP_135648509.1">
    <property type="nucleotide sequence ID" value="NZ_RQGF01000012.1"/>
</dbReference>
<keyword evidence="1" id="KW-0472">Membrane</keyword>
<reference evidence="2" key="1">
    <citation type="journal article" date="2019" name="PLoS Negl. Trop. Dis.">
        <title>Revisiting the worldwide diversity of Leptospira species in the environment.</title>
        <authorList>
            <person name="Vincent A.T."/>
            <person name="Schiettekatte O."/>
            <person name="Bourhy P."/>
            <person name="Veyrier F.J."/>
            <person name="Picardeau M."/>
        </authorList>
    </citation>
    <scope>NUCLEOTIDE SEQUENCE [LARGE SCALE GENOMIC DNA]</scope>
    <source>
        <strain evidence="2">201702455</strain>
    </source>
</reference>
<gene>
    <name evidence="2" type="ORF">EHQ64_05570</name>
</gene>
<accession>A0A4R9KC19</accession>
<keyword evidence="1" id="KW-1133">Transmembrane helix</keyword>
<keyword evidence="3" id="KW-1185">Reference proteome</keyword>
<dbReference type="AlphaFoldDB" id="A0A4R9KC19"/>
<organism evidence="2 3">
    <name type="scientific">Leptospira sarikeiensis</name>
    <dbReference type="NCBI Taxonomy" id="2484943"/>
    <lineage>
        <taxon>Bacteria</taxon>
        <taxon>Pseudomonadati</taxon>
        <taxon>Spirochaetota</taxon>
        <taxon>Spirochaetia</taxon>
        <taxon>Leptospirales</taxon>
        <taxon>Leptospiraceae</taxon>
        <taxon>Leptospira</taxon>
    </lineage>
</organism>
<name>A0A4R9KC19_9LEPT</name>
<feature type="transmembrane region" description="Helical" evidence="1">
    <location>
        <begin position="31"/>
        <end position="51"/>
    </location>
</feature>
<sequence>MIFVHTELGFLSFQRKNSGNEYYNVWFRSPIYITILCIGFTASQILILLVTFRTQYHIAGVNFCRVFLILTTMAGIYTMFIFAKGGRANEVSLVGLYGQKIYTSFDGILEIKTVPFDWSVVIVETSNDFVLLNTQVHRFGKLIEISKSNKYIVN</sequence>
<dbReference type="Proteomes" id="UP000297762">
    <property type="component" value="Unassembled WGS sequence"/>
</dbReference>
<evidence type="ECO:0000313" key="2">
    <source>
        <dbReference type="EMBL" id="TGL63425.1"/>
    </source>
</evidence>
<proteinExistence type="predicted"/>
<dbReference type="EMBL" id="RQGF01000012">
    <property type="protein sequence ID" value="TGL63425.1"/>
    <property type="molecule type" value="Genomic_DNA"/>
</dbReference>
<feature type="transmembrane region" description="Helical" evidence="1">
    <location>
        <begin position="63"/>
        <end position="83"/>
    </location>
</feature>